<sequence>MDRKTLEYMEGRAAKAREIVKKIDELSRAAEQIVGANYVQFEDHYGNIRATLRGYRNGNSMQQPRVVNSICKSVVEVIRLEIQQLEQELAEL</sequence>
<reference evidence="2" key="1">
    <citation type="journal article" date="2019" name="Int. J. Syst. Evol. Microbiol.">
        <title>The Global Catalogue of Microorganisms (GCM) 10K type strain sequencing project: providing services to taxonomists for standard genome sequencing and annotation.</title>
        <authorList>
            <consortium name="The Broad Institute Genomics Platform"/>
            <consortium name="The Broad Institute Genome Sequencing Center for Infectious Disease"/>
            <person name="Wu L."/>
            <person name="Ma J."/>
        </authorList>
    </citation>
    <scope>NUCLEOTIDE SEQUENCE [LARGE SCALE GENOMIC DNA]</scope>
    <source>
        <strain evidence="2">TISTR 1827</strain>
    </source>
</reference>
<comment type="caution">
    <text evidence="1">The sequence shown here is derived from an EMBL/GenBank/DDBJ whole genome shotgun (WGS) entry which is preliminary data.</text>
</comment>
<protein>
    <recommendedName>
        <fullName evidence="3">DUF5082 domain-containing protein</fullName>
    </recommendedName>
</protein>
<keyword evidence="2" id="KW-1185">Reference proteome</keyword>
<gene>
    <name evidence="1" type="ORF">ACFSW5_21565</name>
</gene>
<accession>A0ABW5R297</accession>
<dbReference type="EMBL" id="JBHUMY010000032">
    <property type="protein sequence ID" value="MFD2662847.1"/>
    <property type="molecule type" value="Genomic_DNA"/>
</dbReference>
<proteinExistence type="predicted"/>
<dbReference type="Proteomes" id="UP001597493">
    <property type="component" value="Unassembled WGS sequence"/>
</dbReference>
<evidence type="ECO:0000313" key="2">
    <source>
        <dbReference type="Proteomes" id="UP001597493"/>
    </source>
</evidence>
<name>A0ABW5R297_9BACL</name>
<evidence type="ECO:0008006" key="3">
    <source>
        <dbReference type="Google" id="ProtNLM"/>
    </source>
</evidence>
<evidence type="ECO:0000313" key="1">
    <source>
        <dbReference type="EMBL" id="MFD2662847.1"/>
    </source>
</evidence>
<organism evidence="1 2">
    <name type="scientific">Paenibacillus thailandensis</name>
    <dbReference type="NCBI Taxonomy" id="393250"/>
    <lineage>
        <taxon>Bacteria</taxon>
        <taxon>Bacillati</taxon>
        <taxon>Bacillota</taxon>
        <taxon>Bacilli</taxon>
        <taxon>Bacillales</taxon>
        <taxon>Paenibacillaceae</taxon>
        <taxon>Paenibacillus</taxon>
    </lineage>
</organism>
<dbReference type="RefSeq" id="WP_379277756.1">
    <property type="nucleotide sequence ID" value="NZ_JBHUGT010000013.1"/>
</dbReference>